<dbReference type="SUPFAM" id="SSF141868">
    <property type="entry name" value="EAL domain-like"/>
    <property type="match status" value="1"/>
</dbReference>
<feature type="domain" description="EAL" evidence="2">
    <location>
        <begin position="419"/>
        <end position="672"/>
    </location>
</feature>
<dbReference type="Gene3D" id="3.30.450.20">
    <property type="entry name" value="PAS domain"/>
    <property type="match status" value="2"/>
</dbReference>
<dbReference type="PROSITE" id="PS50113">
    <property type="entry name" value="PAC"/>
    <property type="match status" value="1"/>
</dbReference>
<dbReference type="SMART" id="SM00267">
    <property type="entry name" value="GGDEF"/>
    <property type="match status" value="2"/>
</dbReference>
<evidence type="ECO:0000313" key="4">
    <source>
        <dbReference type="EMBL" id="RDB66060.1"/>
    </source>
</evidence>
<dbReference type="EMBL" id="PPTU01000037">
    <property type="protein sequence ID" value="RDB66060.1"/>
    <property type="molecule type" value="Genomic_DNA"/>
</dbReference>
<dbReference type="SUPFAM" id="SSF55785">
    <property type="entry name" value="PYP-like sensor domain (PAS domain)"/>
    <property type="match status" value="2"/>
</dbReference>
<comment type="caution">
    <text evidence="4">The sequence shown here is derived from an EMBL/GenBank/DDBJ whole genome shotgun (WGS) entry which is preliminary data.</text>
</comment>
<dbReference type="InterPro" id="IPR000160">
    <property type="entry name" value="GGDEF_dom"/>
</dbReference>
<dbReference type="SMART" id="SM00052">
    <property type="entry name" value="EAL"/>
    <property type="match status" value="1"/>
</dbReference>
<dbReference type="PROSITE" id="PS50883">
    <property type="entry name" value="EAL"/>
    <property type="match status" value="1"/>
</dbReference>
<name>A0A369M348_EGGLN</name>
<feature type="domain" description="PAC" evidence="1">
    <location>
        <begin position="774"/>
        <end position="825"/>
    </location>
</feature>
<dbReference type="InterPro" id="IPR035919">
    <property type="entry name" value="EAL_sf"/>
</dbReference>
<dbReference type="InterPro" id="IPR035965">
    <property type="entry name" value="PAS-like_dom_sf"/>
</dbReference>
<evidence type="ECO:0000259" key="1">
    <source>
        <dbReference type="PROSITE" id="PS50113"/>
    </source>
</evidence>
<dbReference type="Gene3D" id="3.30.70.270">
    <property type="match status" value="2"/>
</dbReference>
<dbReference type="CDD" id="cd01949">
    <property type="entry name" value="GGDEF"/>
    <property type="match status" value="2"/>
</dbReference>
<organism evidence="4 5">
    <name type="scientific">Eggerthella lenta</name>
    <name type="common">Eubacterium lentum</name>
    <dbReference type="NCBI Taxonomy" id="84112"/>
    <lineage>
        <taxon>Bacteria</taxon>
        <taxon>Bacillati</taxon>
        <taxon>Actinomycetota</taxon>
        <taxon>Coriobacteriia</taxon>
        <taxon>Eggerthellales</taxon>
        <taxon>Eggerthellaceae</taxon>
        <taxon>Eggerthella</taxon>
    </lineage>
</organism>
<dbReference type="SUPFAM" id="SSF55073">
    <property type="entry name" value="Nucleotide cyclase"/>
    <property type="match status" value="2"/>
</dbReference>
<dbReference type="PANTHER" id="PTHR44757">
    <property type="entry name" value="DIGUANYLATE CYCLASE DGCP"/>
    <property type="match status" value="1"/>
</dbReference>
<evidence type="ECO:0000259" key="3">
    <source>
        <dbReference type="PROSITE" id="PS50887"/>
    </source>
</evidence>
<dbReference type="NCBIfam" id="TIGR00229">
    <property type="entry name" value="sensory_box"/>
    <property type="match status" value="1"/>
</dbReference>
<feature type="domain" description="GGDEF" evidence="3">
    <location>
        <begin position="282"/>
        <end position="410"/>
    </location>
</feature>
<proteinExistence type="predicted"/>
<dbReference type="Gene3D" id="3.20.20.450">
    <property type="entry name" value="EAL domain"/>
    <property type="match status" value="1"/>
</dbReference>
<dbReference type="Pfam" id="PF00563">
    <property type="entry name" value="EAL"/>
    <property type="match status" value="1"/>
</dbReference>
<dbReference type="AlphaFoldDB" id="A0A369M348"/>
<reference evidence="4 5" key="1">
    <citation type="journal article" date="2018" name="Elife">
        <title>Discovery and characterization of a prevalent human gut bacterial enzyme sufficient for the inactivation of a family of plant toxins.</title>
        <authorList>
            <person name="Koppel N."/>
            <person name="Bisanz J.E."/>
            <person name="Pandelia M.E."/>
            <person name="Turnbaugh P.J."/>
            <person name="Balskus E.P."/>
        </authorList>
    </citation>
    <scope>NUCLEOTIDE SEQUENCE [LARGE SCALE GENOMIC DNA]</scope>
    <source>
        <strain evidence="4 5">W1 BHI 6</strain>
    </source>
</reference>
<evidence type="ECO:0000259" key="2">
    <source>
        <dbReference type="PROSITE" id="PS50883"/>
    </source>
</evidence>
<protein>
    <submittedName>
        <fullName evidence="4">Diguanylate cyclase</fullName>
    </submittedName>
</protein>
<gene>
    <name evidence="4" type="ORF">C1875_14095</name>
</gene>
<dbReference type="InterPro" id="IPR043128">
    <property type="entry name" value="Rev_trsase/Diguanyl_cyclase"/>
</dbReference>
<evidence type="ECO:0000313" key="5">
    <source>
        <dbReference type="Proteomes" id="UP000253970"/>
    </source>
</evidence>
<dbReference type="InterPro" id="IPR001610">
    <property type="entry name" value="PAC"/>
</dbReference>
<dbReference type="InterPro" id="IPR029787">
    <property type="entry name" value="Nucleotide_cyclase"/>
</dbReference>
<feature type="domain" description="GGDEF" evidence="3">
    <location>
        <begin position="1127"/>
        <end position="1259"/>
    </location>
</feature>
<dbReference type="Pfam" id="PF00990">
    <property type="entry name" value="GGDEF"/>
    <property type="match status" value="2"/>
</dbReference>
<accession>A0A369M348</accession>
<dbReference type="InterPro" id="IPR052155">
    <property type="entry name" value="Biofilm_reg_signaling"/>
</dbReference>
<dbReference type="InterPro" id="IPR001633">
    <property type="entry name" value="EAL_dom"/>
</dbReference>
<dbReference type="InterPro" id="IPR000700">
    <property type="entry name" value="PAS-assoc_C"/>
</dbReference>
<sequence length="1263" mass="144037">MPGSRRKSASTQGHTYVIDQSYRVVYLDRAARRVFPGGRVGELCYECFRGQSEPCKDCPWNAESNEHATQSVIYSARTGSWYEITCLELDWFNEGPCVLFSGHPVDEHSRSLFTSLSEPSSYDELFELNLTDDAYKILYHEPGKFTTPPLEGRISDMFPDVRDRMIHPEDRDRFHAFWDFDTLLDRIEQAGGALRGEFRKHLESGAWSWTSLTVAPVKRGGSGERVVMCFIADIEEEMQRRTDQAERSQIQLLRERDQLTGLYNAATFYDKAERLVADMPDIAYDAAYIDIEHFKIYNEWHGREAGDAILRAIASRIGEIARKHGGIAGYLGGDDFTLLLPHGLIDEKRVESELKKEPFDSEDTIGFQPAFGVCAIDSPDVSVVTACDHAMIAMNSVKGAYTKRIAWYEAEMTEEMETEAKILLEVKRALTNHEFVLHWQPQCNTRTERIVGLEALVRWQHPSRGIVMPGAFIPVLERNNFIASLDLYVWEEACRHIRSWIDRGGVPIPVSVNISRADLYAIDVVEALEGLVSRYDLDHRLLELEITESAYAEDEKMADAVARLKGLGFTILMDDFGSGYSSLNMLKDITVDILKIDMGFLARQDQSQRSESILEAIVSMARFMDLRIIAEGAETKEQVDFLQGIGCDYAQGYYFYRPMSTEALEQLLSQDGIVDYRGVLNPSMELIDVNALLHDDMVSRAAVNNLIGGLAVYAVYADRFELLQVNNEYYHVTGCNSIDLRERQNRISRQVHPDDLPLVQSMFAEAYERPVTGAEATFRRYRLNGEIMWMRMRAFFLRREQDRTIFFASLADVTEQKQQEDELRESQAVLELEDEVLHRIIQQSDLNVWVYDIASDRLSFQNLSSNGIASLLAASADEEDTASLGDDVSNVLRRLSRETLWGRPAARTIKVWSNTGEPLTLHIEREIVQDANGKPARVIGYLEDPLNDSRAKLTRSDDNRLLDILKGAAVDHWYINVNTKSFLNSADRRAWRYWAGISLDDWSSSMLEDRLGKYTGPSQDAEAIENFLDFDDMLQRFADGERNDSLEYRLGENDDERWMELSYRMVQLEEDGCVYAYLSVTDIDERKRRELDLEDKAEHDALTGLLNRQSASVRMANALERTLQRGYRGAFAIIDLDDFKQVNDRYGHLSGDTVLADVAQHLCGAFRKGDLICRWGGDEFVVYCEDMERDDIERRLVELSEGPWNATLPDNRVIELSVSTGIAMVPQDGIAFKTVYERADRALYRAKSKGKAHFCFFEADKDS</sequence>
<dbReference type="CDD" id="cd01948">
    <property type="entry name" value="EAL"/>
    <property type="match status" value="1"/>
</dbReference>
<dbReference type="NCBIfam" id="TIGR00254">
    <property type="entry name" value="GGDEF"/>
    <property type="match status" value="2"/>
</dbReference>
<dbReference type="InterPro" id="IPR000014">
    <property type="entry name" value="PAS"/>
</dbReference>
<dbReference type="Proteomes" id="UP000253970">
    <property type="component" value="Unassembled WGS sequence"/>
</dbReference>
<dbReference type="PANTHER" id="PTHR44757:SF2">
    <property type="entry name" value="BIOFILM ARCHITECTURE MAINTENANCE PROTEIN MBAA"/>
    <property type="match status" value="1"/>
</dbReference>
<dbReference type="InterPro" id="IPR013655">
    <property type="entry name" value="PAS_fold_3"/>
</dbReference>
<dbReference type="SMART" id="SM00086">
    <property type="entry name" value="PAC"/>
    <property type="match status" value="4"/>
</dbReference>
<dbReference type="Pfam" id="PF08447">
    <property type="entry name" value="PAS_3"/>
    <property type="match status" value="1"/>
</dbReference>
<dbReference type="RefSeq" id="WP_114534630.1">
    <property type="nucleotide sequence ID" value="NZ_JADNER010000016.1"/>
</dbReference>
<dbReference type="PROSITE" id="PS50887">
    <property type="entry name" value="GGDEF"/>
    <property type="match status" value="2"/>
</dbReference>